<dbReference type="RefSeq" id="WP_076956832.1">
    <property type="nucleotide sequence ID" value="NZ_MLCO01000063.1"/>
</dbReference>
<dbReference type="InterPro" id="IPR000847">
    <property type="entry name" value="LysR_HTH_N"/>
</dbReference>
<dbReference type="InterPro" id="IPR036388">
    <property type="entry name" value="WH-like_DNA-bd_sf"/>
</dbReference>
<dbReference type="Pfam" id="PF03466">
    <property type="entry name" value="LysR_substrate"/>
    <property type="match status" value="1"/>
</dbReference>
<keyword evidence="7" id="KW-1185">Reference proteome</keyword>
<evidence type="ECO:0000256" key="1">
    <source>
        <dbReference type="ARBA" id="ARBA00009437"/>
    </source>
</evidence>
<comment type="similarity">
    <text evidence="1">Belongs to the LysR transcriptional regulatory family.</text>
</comment>
<reference evidence="6 7" key="1">
    <citation type="submission" date="2016-10" db="EMBL/GenBank/DDBJ databases">
        <title>Draft Genome sequence of Roseomonas sp. strain M3.</title>
        <authorList>
            <person name="Subhash Y."/>
            <person name="Lee S."/>
        </authorList>
    </citation>
    <scope>NUCLEOTIDE SEQUENCE [LARGE SCALE GENOMIC DNA]</scope>
    <source>
        <strain evidence="6 7">M3</strain>
    </source>
</reference>
<protein>
    <recommendedName>
        <fullName evidence="5">HTH lysR-type domain-containing protein</fullName>
    </recommendedName>
</protein>
<evidence type="ECO:0000256" key="4">
    <source>
        <dbReference type="ARBA" id="ARBA00023163"/>
    </source>
</evidence>
<dbReference type="Pfam" id="PF00126">
    <property type="entry name" value="HTH_1"/>
    <property type="match status" value="1"/>
</dbReference>
<proteinExistence type="inferred from homology"/>
<sequence length="292" mass="30387">MHWDLADLRLFLAVAEAGSITGGAVRANLALAAASARLRGLEARIGTKLLERHRRGAVLTPAGQALLHHARRLQGQIAEMQGELSAYAGGLAGQIRLPANSAACEAFLPEVLGRFVAAHPRLDVVLEERPSHAIVRAVTEGAAELGIAAGWAVRGLESAFFARDRLVAVVPLDRELVGPVPLAALAGESWIGLAEGSALQEHLAAQGVPRLRLRLGGLDAVCQAVSAGGGVAVVPEVVARRFAVGVVALAEDWAVRELFVVARSVAGLSPAGQALWRQLTKGAWGNSVSPDS</sequence>
<dbReference type="GO" id="GO:0003700">
    <property type="term" value="F:DNA-binding transcription factor activity"/>
    <property type="evidence" value="ECO:0007669"/>
    <property type="project" value="InterPro"/>
</dbReference>
<evidence type="ECO:0000313" key="7">
    <source>
        <dbReference type="Proteomes" id="UP000188879"/>
    </source>
</evidence>
<keyword evidence="4" id="KW-0804">Transcription</keyword>
<gene>
    <name evidence="6" type="ORF">BKE38_08020</name>
</gene>
<accession>A0A1V2H594</accession>
<dbReference type="PANTHER" id="PTHR30419:SF2">
    <property type="entry name" value="LYSR FAMILY TRANSCRIPTIONAL REGULATOR"/>
    <property type="match status" value="1"/>
</dbReference>
<dbReference type="Proteomes" id="UP000188879">
    <property type="component" value="Unassembled WGS sequence"/>
</dbReference>
<keyword evidence="3" id="KW-0238">DNA-binding</keyword>
<dbReference type="InterPro" id="IPR050950">
    <property type="entry name" value="HTH-type_LysR_regulators"/>
</dbReference>
<keyword evidence="2" id="KW-0805">Transcription regulation</keyword>
<dbReference type="SUPFAM" id="SSF53850">
    <property type="entry name" value="Periplasmic binding protein-like II"/>
    <property type="match status" value="1"/>
</dbReference>
<dbReference type="GO" id="GO:0005829">
    <property type="term" value="C:cytosol"/>
    <property type="evidence" value="ECO:0007669"/>
    <property type="project" value="TreeGrafter"/>
</dbReference>
<dbReference type="PROSITE" id="PS50931">
    <property type="entry name" value="HTH_LYSR"/>
    <property type="match status" value="1"/>
</dbReference>
<name>A0A1V2H594_9PROT</name>
<dbReference type="OrthoDB" id="9785974at2"/>
<evidence type="ECO:0000256" key="3">
    <source>
        <dbReference type="ARBA" id="ARBA00023125"/>
    </source>
</evidence>
<dbReference type="PANTHER" id="PTHR30419">
    <property type="entry name" value="HTH-TYPE TRANSCRIPTIONAL REGULATOR YBHD"/>
    <property type="match status" value="1"/>
</dbReference>
<dbReference type="Gene3D" id="1.10.10.10">
    <property type="entry name" value="Winged helix-like DNA-binding domain superfamily/Winged helix DNA-binding domain"/>
    <property type="match status" value="1"/>
</dbReference>
<dbReference type="InterPro" id="IPR036390">
    <property type="entry name" value="WH_DNA-bd_sf"/>
</dbReference>
<dbReference type="Gene3D" id="3.40.190.290">
    <property type="match status" value="1"/>
</dbReference>
<evidence type="ECO:0000313" key="6">
    <source>
        <dbReference type="EMBL" id="ONG55852.1"/>
    </source>
</evidence>
<dbReference type="SUPFAM" id="SSF46785">
    <property type="entry name" value="Winged helix' DNA-binding domain"/>
    <property type="match status" value="1"/>
</dbReference>
<evidence type="ECO:0000256" key="2">
    <source>
        <dbReference type="ARBA" id="ARBA00023015"/>
    </source>
</evidence>
<dbReference type="GO" id="GO:0003677">
    <property type="term" value="F:DNA binding"/>
    <property type="evidence" value="ECO:0007669"/>
    <property type="project" value="UniProtKB-KW"/>
</dbReference>
<organism evidence="6 7">
    <name type="scientific">Teichococcus deserti</name>
    <dbReference type="NCBI Taxonomy" id="1817963"/>
    <lineage>
        <taxon>Bacteria</taxon>
        <taxon>Pseudomonadati</taxon>
        <taxon>Pseudomonadota</taxon>
        <taxon>Alphaproteobacteria</taxon>
        <taxon>Acetobacterales</taxon>
        <taxon>Roseomonadaceae</taxon>
        <taxon>Roseomonas</taxon>
    </lineage>
</organism>
<dbReference type="InterPro" id="IPR005119">
    <property type="entry name" value="LysR_subst-bd"/>
</dbReference>
<feature type="domain" description="HTH lysR-type" evidence="5">
    <location>
        <begin position="3"/>
        <end position="60"/>
    </location>
</feature>
<dbReference type="EMBL" id="MLCO01000063">
    <property type="protein sequence ID" value="ONG55852.1"/>
    <property type="molecule type" value="Genomic_DNA"/>
</dbReference>
<comment type="caution">
    <text evidence="6">The sequence shown here is derived from an EMBL/GenBank/DDBJ whole genome shotgun (WGS) entry which is preliminary data.</text>
</comment>
<dbReference type="AlphaFoldDB" id="A0A1V2H594"/>
<evidence type="ECO:0000259" key="5">
    <source>
        <dbReference type="PROSITE" id="PS50931"/>
    </source>
</evidence>